<dbReference type="InterPro" id="IPR050951">
    <property type="entry name" value="Retrovirus_Pol_polyprotein"/>
</dbReference>
<proteinExistence type="predicted"/>
<dbReference type="Pfam" id="PF17921">
    <property type="entry name" value="Integrase_H2C2"/>
    <property type="match status" value="1"/>
</dbReference>
<dbReference type="Proteomes" id="UP000054359">
    <property type="component" value="Unassembled WGS sequence"/>
</dbReference>
<dbReference type="InterPro" id="IPR043128">
    <property type="entry name" value="Rev_trsase/Diguanyl_cyclase"/>
</dbReference>
<dbReference type="GO" id="GO:0042575">
    <property type="term" value="C:DNA polymerase complex"/>
    <property type="evidence" value="ECO:0007669"/>
    <property type="project" value="UniProtKB-ARBA"/>
</dbReference>
<keyword evidence="2" id="KW-0808">Transferase</keyword>
<dbReference type="Pfam" id="PF00078">
    <property type="entry name" value="RVT_1"/>
    <property type="match status" value="1"/>
</dbReference>
<evidence type="ECO:0000256" key="7">
    <source>
        <dbReference type="ARBA" id="ARBA00022918"/>
    </source>
</evidence>
<dbReference type="InterPro" id="IPR041373">
    <property type="entry name" value="RT_RNaseH"/>
</dbReference>
<dbReference type="FunFam" id="3.30.420.10:FF:000032">
    <property type="entry name" value="Retrovirus-related Pol polyprotein from transposon 297-like Protein"/>
    <property type="match status" value="1"/>
</dbReference>
<feature type="region of interest" description="Disordered" evidence="9">
    <location>
        <begin position="1497"/>
        <end position="1528"/>
    </location>
</feature>
<keyword evidence="7" id="KW-0695">RNA-directed DNA polymerase</keyword>
<evidence type="ECO:0000256" key="1">
    <source>
        <dbReference type="ARBA" id="ARBA00012493"/>
    </source>
</evidence>
<dbReference type="InterPro" id="IPR001969">
    <property type="entry name" value="Aspartic_peptidase_AS"/>
</dbReference>
<dbReference type="InterPro" id="IPR001878">
    <property type="entry name" value="Znf_CCHC"/>
</dbReference>
<keyword evidence="14" id="KW-1185">Reference proteome</keyword>
<keyword evidence="8" id="KW-0479">Metal-binding</keyword>
<dbReference type="OrthoDB" id="6436627at2759"/>
<dbReference type="OMA" id="SERVMEF"/>
<dbReference type="EC" id="2.7.7.49" evidence="1"/>
<dbReference type="GO" id="GO:0008270">
    <property type="term" value="F:zinc ion binding"/>
    <property type="evidence" value="ECO:0007669"/>
    <property type="project" value="UniProtKB-KW"/>
</dbReference>
<dbReference type="STRING" id="407821.A0A087UD38"/>
<dbReference type="PROSITE" id="PS50878">
    <property type="entry name" value="RT_POL"/>
    <property type="match status" value="1"/>
</dbReference>
<dbReference type="InterPro" id="IPR001584">
    <property type="entry name" value="Integrase_cat-core"/>
</dbReference>
<dbReference type="Pfam" id="PF00665">
    <property type="entry name" value="rve"/>
    <property type="match status" value="1"/>
</dbReference>
<dbReference type="PROSITE" id="PS00141">
    <property type="entry name" value="ASP_PROTEASE"/>
    <property type="match status" value="1"/>
</dbReference>
<dbReference type="Gene3D" id="1.10.340.70">
    <property type="match status" value="1"/>
</dbReference>
<dbReference type="GO" id="GO:0006508">
    <property type="term" value="P:proteolysis"/>
    <property type="evidence" value="ECO:0007669"/>
    <property type="project" value="UniProtKB-KW"/>
</dbReference>
<evidence type="ECO:0000313" key="14">
    <source>
        <dbReference type="Proteomes" id="UP000054359"/>
    </source>
</evidence>
<dbReference type="FunFam" id="1.10.340.70:FF:000001">
    <property type="entry name" value="Retrovirus-related Pol polyprotein from transposon gypsy-like Protein"/>
    <property type="match status" value="1"/>
</dbReference>
<dbReference type="GO" id="GO:0003677">
    <property type="term" value="F:DNA binding"/>
    <property type="evidence" value="ECO:0007669"/>
    <property type="project" value="UniProtKB-KW"/>
</dbReference>
<dbReference type="SUPFAM" id="SSF53098">
    <property type="entry name" value="Ribonuclease H-like"/>
    <property type="match status" value="1"/>
</dbReference>
<keyword evidence="5" id="KW-0255">Endonuclease</keyword>
<protein>
    <recommendedName>
        <fullName evidence="1">RNA-directed DNA polymerase</fullName>
        <ecNumber evidence="1">2.7.7.49</ecNumber>
    </recommendedName>
</protein>
<dbReference type="FunFam" id="3.30.70.270:FF:000020">
    <property type="entry name" value="Transposon Tf2-6 polyprotein-like Protein"/>
    <property type="match status" value="1"/>
</dbReference>
<dbReference type="GO" id="GO:0004190">
    <property type="term" value="F:aspartic-type endopeptidase activity"/>
    <property type="evidence" value="ECO:0007669"/>
    <property type="project" value="UniProtKB-KW"/>
</dbReference>
<evidence type="ECO:0000256" key="9">
    <source>
        <dbReference type="SAM" id="MobiDB-lite"/>
    </source>
</evidence>
<dbReference type="PANTHER" id="PTHR37984">
    <property type="entry name" value="PROTEIN CBG26694"/>
    <property type="match status" value="1"/>
</dbReference>
<evidence type="ECO:0000259" key="12">
    <source>
        <dbReference type="PROSITE" id="PS50994"/>
    </source>
</evidence>
<feature type="non-terminal residue" evidence="13">
    <location>
        <position position="1528"/>
    </location>
</feature>
<keyword evidence="6" id="KW-0378">Hydrolase</keyword>
<evidence type="ECO:0000256" key="4">
    <source>
        <dbReference type="ARBA" id="ARBA00022722"/>
    </source>
</evidence>
<name>A0A087UD38_STEMI</name>
<dbReference type="InterPro" id="IPR036875">
    <property type="entry name" value="Znf_CCHC_sf"/>
</dbReference>
<feature type="domain" description="Reverse transcriptase" evidence="11">
    <location>
        <begin position="1107"/>
        <end position="1285"/>
    </location>
</feature>
<dbReference type="Gene3D" id="3.10.10.10">
    <property type="entry name" value="HIV Type 1 Reverse Transcriptase, subunit A, domain 1"/>
    <property type="match status" value="1"/>
</dbReference>
<evidence type="ECO:0000256" key="5">
    <source>
        <dbReference type="ARBA" id="ARBA00022759"/>
    </source>
</evidence>
<dbReference type="PROSITE" id="PS50158">
    <property type="entry name" value="ZF_CCHC"/>
    <property type="match status" value="1"/>
</dbReference>
<dbReference type="InterPro" id="IPR043502">
    <property type="entry name" value="DNA/RNA_pol_sf"/>
</dbReference>
<sequence>MSFLTKHRKADLVALAQEFGVEVLPTFRILDLREKILASESYEEQVAKDLLSVIITDREAKEEKEREEREKERERVERKEERDRQEREYKLKLEAEERIAIEKYKVDCQDRYLNRSTTPERGENGKERSVEELTRTIRLLTVKVPSRADGWDYFFSSLERAYINESVPDEYKAKILIYLLGDKAANLLTLIREDKYGNYEVIKETVLKEFKPSPQVCLENFRKARRSSEETFVQFSTRVTAMWENYVKSRGVTDFEGLNQLVVADKIYQTLDTETAVHIGIRQGDSWFKPRELGKECDIFFAAKGKSYNVRREACETKMLNEVIGEKPKVEERRSGRHESETIGKNTGNVKGLTCFVCGSASHFKRNCPQIKGSRQYNRNEEKDKARVNWVKKGQDNDILADKVVVARVDPLGKPGNVNNYKLCKLKRVPISVNGTIGEALVDSGTEITVVKKELTKNLQLEEGSSIYLKGIFGPAVKCPLVNIPLGITVGESSSVTHQEILCAVAESLAEDVLLPPEVFTMLGGQLHDTGEVVENLPEETTNIPEVRRNEKSVKVNTGKLERNTSVGRNLDEKEKVESSESQEPQSGRLCTADIFRREQETCESLAGAWENAQKGKGNYYTVDNFLFHKDKILGESVGQLVVPKSRREEVLQLAHCSVFSGHMGVKKTVERIRYSFYWEGLRLDVQKFCEACKECQLTRPIKTVDRTPITPVTRPDLPFQIVNIDVIGPIDPPSSKGHKYILCLVDQHTRWAEAIPLTSLSAKSTCEELLHIFSRTGIPNVIACDNGTNFKADLTQEFERRIGASPKFSTPGYPQSNGLVERFNGTLKRMLHHVIREEGRGWHLQIPYVLWAYREVPNSTTGVAPFQLMYGRTPQGPLSILKSSWTGKHENLQLDATPVYTYLQNLKARFEKAAEQAKLTAEIQQERTAHYHNLRSTVKTFKVGDKVIVLIPDSNNKLYARWQGPANILEQKSPHSFVVRMPDGTKRHVHQNKIRLYVVRSQAVNVILEGEEEFGEIESTPVNKGGKTFSESLEGLEMSNLDSVQRSRLLGLLRKYQTLFTRPVQPARVGTHKIELIPTAIRKKPHCYGIPMAYRKAVDGQIRELLELGLIEPSESEIAHPIVCVVKKDATVRMCIDFRSLNAVTKTPTFPMKDMQELVFVAGAANWLTSIDLRKGYWQIRMDERSKPLTAFATSNGVYQWRTMPFGLSGASGTFQREMNRALQSHSDYAQAYIDDVVIFSKTFEEHLKHISLVLDTLEKLGFSVRLDKCAFAAKKIKYLGHIIGGGKHGPDEERVKAIRKLVRPVTKKDVRSVLGLMGFYRSYIPNYAEISAPLTELTKKRHANIVQWGELEQNAFNKLKDTLCQATSLATPNIGKPFQIHCDASNLAVGCCLTQRDESGNYCPIAFASQKLSQTQKNWASIEKEAWAVLFGLNKFDKWIYGAQVEIITDHNPLRYLNETTPRSPKLTRVEAKYQLMNPVVRQVTISTSADRDRWNDDEVKKDQMENGDFKPIIDLTQSSNSKPTW</sequence>
<dbReference type="GO" id="GO:0003964">
    <property type="term" value="F:RNA-directed DNA polymerase activity"/>
    <property type="evidence" value="ECO:0007669"/>
    <property type="project" value="UniProtKB-KW"/>
</dbReference>
<dbReference type="InterPro" id="IPR041588">
    <property type="entry name" value="Integrase_H2C2"/>
</dbReference>
<dbReference type="EMBL" id="KK119281">
    <property type="protein sequence ID" value="KFM75277.1"/>
    <property type="molecule type" value="Genomic_DNA"/>
</dbReference>
<organism evidence="13 14">
    <name type="scientific">Stegodyphus mimosarum</name>
    <name type="common">African social velvet spider</name>
    <dbReference type="NCBI Taxonomy" id="407821"/>
    <lineage>
        <taxon>Eukaryota</taxon>
        <taxon>Metazoa</taxon>
        <taxon>Ecdysozoa</taxon>
        <taxon>Arthropoda</taxon>
        <taxon>Chelicerata</taxon>
        <taxon>Arachnida</taxon>
        <taxon>Araneae</taxon>
        <taxon>Araneomorphae</taxon>
        <taxon>Entelegynae</taxon>
        <taxon>Eresoidea</taxon>
        <taxon>Eresidae</taxon>
        <taxon>Stegodyphus</taxon>
    </lineage>
</organism>
<gene>
    <name evidence="13" type="ORF">X975_15680</name>
</gene>
<feature type="region of interest" description="Disordered" evidence="9">
    <location>
        <begin position="555"/>
        <end position="588"/>
    </location>
</feature>
<keyword evidence="3" id="KW-0548">Nucleotidyltransferase</keyword>
<keyword evidence="8" id="KW-0862">Zinc</keyword>
<feature type="compositionally biased region" description="Basic and acidic residues" evidence="9">
    <location>
        <begin position="1497"/>
        <end position="1511"/>
    </location>
</feature>
<reference evidence="13 14" key="1">
    <citation type="submission" date="2013-11" db="EMBL/GenBank/DDBJ databases">
        <title>Genome sequencing of Stegodyphus mimosarum.</title>
        <authorList>
            <person name="Bechsgaard J."/>
        </authorList>
    </citation>
    <scope>NUCLEOTIDE SEQUENCE [LARGE SCALE GENOMIC DNA]</scope>
</reference>
<dbReference type="SUPFAM" id="SSF57756">
    <property type="entry name" value="Retrovirus zinc finger-like domains"/>
    <property type="match status" value="1"/>
</dbReference>
<evidence type="ECO:0000256" key="6">
    <source>
        <dbReference type="ARBA" id="ARBA00022801"/>
    </source>
</evidence>
<dbReference type="GO" id="GO:0015074">
    <property type="term" value="P:DNA integration"/>
    <property type="evidence" value="ECO:0007669"/>
    <property type="project" value="UniProtKB-KW"/>
</dbReference>
<evidence type="ECO:0000259" key="10">
    <source>
        <dbReference type="PROSITE" id="PS50158"/>
    </source>
</evidence>
<keyword evidence="4" id="KW-0540">Nuclease</keyword>
<evidence type="ECO:0000256" key="3">
    <source>
        <dbReference type="ARBA" id="ARBA00022695"/>
    </source>
</evidence>
<dbReference type="Pfam" id="PF17917">
    <property type="entry name" value="RT_RNaseH"/>
    <property type="match status" value="1"/>
</dbReference>
<feature type="domain" description="Integrase catalytic" evidence="12">
    <location>
        <begin position="715"/>
        <end position="874"/>
    </location>
</feature>
<dbReference type="PANTHER" id="PTHR37984:SF5">
    <property type="entry name" value="PROTEIN NYNRIN-LIKE"/>
    <property type="match status" value="1"/>
</dbReference>
<dbReference type="InterPro" id="IPR000477">
    <property type="entry name" value="RT_dom"/>
</dbReference>
<evidence type="ECO:0000259" key="11">
    <source>
        <dbReference type="PROSITE" id="PS50878"/>
    </source>
</evidence>
<dbReference type="SUPFAM" id="SSF56672">
    <property type="entry name" value="DNA/RNA polymerases"/>
    <property type="match status" value="1"/>
</dbReference>
<dbReference type="InterPro" id="IPR012337">
    <property type="entry name" value="RNaseH-like_sf"/>
</dbReference>
<dbReference type="CDD" id="cd09274">
    <property type="entry name" value="RNase_HI_RT_Ty3"/>
    <property type="match status" value="1"/>
</dbReference>
<evidence type="ECO:0000313" key="13">
    <source>
        <dbReference type="EMBL" id="KFM75277.1"/>
    </source>
</evidence>
<dbReference type="CDD" id="cd01647">
    <property type="entry name" value="RT_LTR"/>
    <property type="match status" value="1"/>
</dbReference>
<dbReference type="Gene3D" id="3.30.70.270">
    <property type="match status" value="2"/>
</dbReference>
<dbReference type="GO" id="GO:0004519">
    <property type="term" value="F:endonuclease activity"/>
    <property type="evidence" value="ECO:0007669"/>
    <property type="project" value="UniProtKB-KW"/>
</dbReference>
<keyword evidence="8" id="KW-0863">Zinc-finger</keyword>
<feature type="domain" description="CCHC-type" evidence="10">
    <location>
        <begin position="355"/>
        <end position="370"/>
    </location>
</feature>
<evidence type="ECO:0000256" key="8">
    <source>
        <dbReference type="PROSITE-ProRule" id="PRU00047"/>
    </source>
</evidence>
<dbReference type="InterPro" id="IPR036397">
    <property type="entry name" value="RNaseH_sf"/>
</dbReference>
<feature type="region of interest" description="Disordered" evidence="9">
    <location>
        <begin position="61"/>
        <end position="81"/>
    </location>
</feature>
<accession>A0A087UD38</accession>
<dbReference type="PROSITE" id="PS50994">
    <property type="entry name" value="INTEGRASE"/>
    <property type="match status" value="1"/>
</dbReference>
<feature type="compositionally biased region" description="Basic and acidic residues" evidence="9">
    <location>
        <begin position="570"/>
        <end position="579"/>
    </location>
</feature>
<evidence type="ECO:0000256" key="2">
    <source>
        <dbReference type="ARBA" id="ARBA00022679"/>
    </source>
</evidence>
<feature type="compositionally biased region" description="Polar residues" evidence="9">
    <location>
        <begin position="1518"/>
        <end position="1528"/>
    </location>
</feature>
<dbReference type="SMART" id="SM00343">
    <property type="entry name" value="ZnF_C2HC"/>
    <property type="match status" value="1"/>
</dbReference>
<dbReference type="Gene3D" id="3.30.420.10">
    <property type="entry name" value="Ribonuclease H-like superfamily/Ribonuclease H"/>
    <property type="match status" value="1"/>
</dbReference>